<dbReference type="InterPro" id="IPR001421">
    <property type="entry name" value="ATP8_metazoa"/>
</dbReference>
<protein>
    <recommendedName>
        <fullName evidence="12">ATP synthase complex subunit 8</fullName>
    </recommendedName>
</protein>
<evidence type="ECO:0000256" key="5">
    <source>
        <dbReference type="ARBA" id="ARBA00022547"/>
    </source>
</evidence>
<reference evidence="14" key="1">
    <citation type="submission" date="2019-03" db="EMBL/GenBank/DDBJ databases">
        <authorList>
            <person name="Lefebure T."/>
            <person name="Lefebure T."/>
        </authorList>
    </citation>
    <scope>NUCLEOTIDE SEQUENCE [LARGE SCALE GENOMIC DNA]</scope>
</reference>
<organism evidence="14">
    <name type="scientific">Proasellus spelaeus</name>
    <dbReference type="NCBI Taxonomy" id="1282033"/>
    <lineage>
        <taxon>Eukaryota</taxon>
        <taxon>Metazoa</taxon>
        <taxon>Ecdysozoa</taxon>
        <taxon>Arthropoda</taxon>
        <taxon>Crustacea</taxon>
        <taxon>Multicrustacea</taxon>
        <taxon>Malacostraca</taxon>
        <taxon>Eumalacostraca</taxon>
        <taxon>Peracarida</taxon>
        <taxon>Isopoda</taxon>
        <taxon>Asellota</taxon>
        <taxon>Aselloidea</taxon>
        <taxon>Asellidae</taxon>
        <taxon>Proasellus</taxon>
    </lineage>
</organism>
<evidence type="ECO:0000256" key="2">
    <source>
        <dbReference type="ARBA" id="ARBA00008892"/>
    </source>
</evidence>
<keyword evidence="8 13" id="KW-1133">Transmembrane helix</keyword>
<dbReference type="GO" id="GO:0031966">
    <property type="term" value="C:mitochondrial membrane"/>
    <property type="evidence" value="ECO:0007669"/>
    <property type="project" value="UniProtKB-SubCell"/>
</dbReference>
<keyword evidence="5 12" id="KW-0138">CF(0)</keyword>
<dbReference type="Pfam" id="PF00895">
    <property type="entry name" value="ATP-synt_8"/>
    <property type="match status" value="1"/>
</dbReference>
<evidence type="ECO:0000256" key="3">
    <source>
        <dbReference type="ARBA" id="ARBA00011291"/>
    </source>
</evidence>
<evidence type="ECO:0000256" key="10">
    <source>
        <dbReference type="ARBA" id="ARBA00023128"/>
    </source>
</evidence>
<gene>
    <name evidence="14" type="primary">atp8</name>
    <name evidence="14" type="ORF">PSSEMT01_0026</name>
</gene>
<sequence>MPQMAPMLWTFLMMLFIIVLLTTVVKLYFYTYSCSLLEINKCTSNTKNQWSW</sequence>
<evidence type="ECO:0000256" key="12">
    <source>
        <dbReference type="RuleBase" id="RU003661"/>
    </source>
</evidence>
<evidence type="ECO:0000256" key="13">
    <source>
        <dbReference type="SAM" id="Phobius"/>
    </source>
</evidence>
<name>A0A485MB69_9CRUS</name>
<evidence type="ECO:0000256" key="6">
    <source>
        <dbReference type="ARBA" id="ARBA00022692"/>
    </source>
</evidence>
<evidence type="ECO:0000256" key="4">
    <source>
        <dbReference type="ARBA" id="ARBA00022448"/>
    </source>
</evidence>
<dbReference type="GO" id="GO:0045259">
    <property type="term" value="C:proton-transporting ATP synthase complex"/>
    <property type="evidence" value="ECO:0007669"/>
    <property type="project" value="UniProtKB-KW"/>
</dbReference>
<evidence type="ECO:0000313" key="14">
    <source>
        <dbReference type="EMBL" id="VFU78880.1"/>
    </source>
</evidence>
<dbReference type="AlphaFoldDB" id="A0A485MB69"/>
<dbReference type="GO" id="GO:0015986">
    <property type="term" value="P:proton motive force-driven ATP synthesis"/>
    <property type="evidence" value="ECO:0007669"/>
    <property type="project" value="InterPro"/>
</dbReference>
<feature type="transmembrane region" description="Helical" evidence="13">
    <location>
        <begin position="6"/>
        <end position="29"/>
    </location>
</feature>
<comment type="similarity">
    <text evidence="2 12">Belongs to the ATPase protein 8 family.</text>
</comment>
<accession>A0A485MB69</accession>
<comment type="subcellular location">
    <subcellularLocation>
        <location evidence="1 12">Mitochondrion membrane</location>
        <topology evidence="1 12">Single-pass membrane protein</topology>
    </subcellularLocation>
</comment>
<dbReference type="GO" id="GO:0015078">
    <property type="term" value="F:proton transmembrane transporter activity"/>
    <property type="evidence" value="ECO:0007669"/>
    <property type="project" value="InterPro"/>
</dbReference>
<evidence type="ECO:0000256" key="1">
    <source>
        <dbReference type="ARBA" id="ARBA00004304"/>
    </source>
</evidence>
<evidence type="ECO:0000256" key="9">
    <source>
        <dbReference type="ARBA" id="ARBA00023065"/>
    </source>
</evidence>
<evidence type="ECO:0000256" key="7">
    <source>
        <dbReference type="ARBA" id="ARBA00022781"/>
    </source>
</evidence>
<proteinExistence type="inferred from homology"/>
<keyword evidence="4 12" id="KW-0813">Transport</keyword>
<dbReference type="EMBL" id="LR536624">
    <property type="protein sequence ID" value="VFU78880.1"/>
    <property type="molecule type" value="Genomic_DNA"/>
</dbReference>
<keyword evidence="6 12" id="KW-0812">Transmembrane</keyword>
<geneLocation type="mitochondrion" evidence="14"/>
<keyword evidence="11 13" id="KW-0472">Membrane</keyword>
<keyword evidence="10 12" id="KW-0496">Mitochondrion</keyword>
<keyword evidence="9 12" id="KW-0406">Ion transport</keyword>
<evidence type="ECO:0000256" key="8">
    <source>
        <dbReference type="ARBA" id="ARBA00022989"/>
    </source>
</evidence>
<keyword evidence="7 12" id="KW-0375">Hydrogen ion transport</keyword>
<comment type="subunit">
    <text evidence="3">F-type ATPases have 2 components, CF(1) - the catalytic core - and CF(0) - the membrane proton channel.</text>
</comment>
<evidence type="ECO:0000256" key="11">
    <source>
        <dbReference type="ARBA" id="ARBA00023136"/>
    </source>
</evidence>